<feature type="domain" description="Ig-like" evidence="11">
    <location>
        <begin position="27"/>
        <end position="120"/>
    </location>
</feature>
<evidence type="ECO:0000256" key="7">
    <source>
        <dbReference type="ARBA" id="ARBA00023180"/>
    </source>
</evidence>
<keyword evidence="3 10" id="KW-0732">Signal</keyword>
<keyword evidence="4" id="KW-1133">Transmembrane helix</keyword>
<comment type="subcellular location">
    <subcellularLocation>
        <location evidence="1">Membrane</location>
        <topology evidence="1">Single-pass type I membrane protein</topology>
    </subcellularLocation>
</comment>
<keyword evidence="2" id="KW-0812">Transmembrane</keyword>
<dbReference type="GO" id="GO:0060097">
    <property type="term" value="P:cytoskeletal rearrangement involved in phagocytosis, engulfment"/>
    <property type="evidence" value="ECO:0007669"/>
    <property type="project" value="TreeGrafter"/>
</dbReference>
<proteinExistence type="inferred from homology"/>
<evidence type="ECO:0000256" key="8">
    <source>
        <dbReference type="ARBA" id="ARBA00023319"/>
    </source>
</evidence>
<dbReference type="SMART" id="SM00409">
    <property type="entry name" value="IG"/>
    <property type="match status" value="1"/>
</dbReference>
<evidence type="ECO:0000256" key="5">
    <source>
        <dbReference type="ARBA" id="ARBA00023136"/>
    </source>
</evidence>
<dbReference type="AlphaFoldDB" id="A0A8C4H440"/>
<evidence type="ECO:0000256" key="9">
    <source>
        <dbReference type="ARBA" id="ARBA00038203"/>
    </source>
</evidence>
<dbReference type="Proteomes" id="UP000694389">
    <property type="component" value="Unassembled WGS sequence"/>
</dbReference>
<keyword evidence="13" id="KW-1185">Reference proteome</keyword>
<dbReference type="GeneTree" id="ENSGT00940000161609"/>
<dbReference type="SUPFAM" id="SSF48726">
    <property type="entry name" value="Immunoglobulin"/>
    <property type="match status" value="1"/>
</dbReference>
<keyword evidence="6" id="KW-1015">Disulfide bond</keyword>
<evidence type="ECO:0000313" key="13">
    <source>
        <dbReference type="Proteomes" id="UP000694389"/>
    </source>
</evidence>
<dbReference type="InterPro" id="IPR007110">
    <property type="entry name" value="Ig-like_dom"/>
</dbReference>
<feature type="signal peptide" evidence="10">
    <location>
        <begin position="1"/>
        <end position="20"/>
    </location>
</feature>
<evidence type="ECO:0000256" key="2">
    <source>
        <dbReference type="ARBA" id="ARBA00022692"/>
    </source>
</evidence>
<evidence type="ECO:0000256" key="4">
    <source>
        <dbReference type="ARBA" id="ARBA00022989"/>
    </source>
</evidence>
<evidence type="ECO:0000256" key="1">
    <source>
        <dbReference type="ARBA" id="ARBA00004479"/>
    </source>
</evidence>
<dbReference type="GO" id="GO:0043277">
    <property type="term" value="P:apoptotic cell clearance"/>
    <property type="evidence" value="ECO:0007669"/>
    <property type="project" value="TreeGrafter"/>
</dbReference>
<dbReference type="PANTHER" id="PTHR46608">
    <property type="entry name" value="T-CELL IMMUNOGLOBULIN AND MUCIN DOMAIN-CONTAINING PROTEIN 4"/>
    <property type="match status" value="1"/>
</dbReference>
<evidence type="ECO:0000256" key="6">
    <source>
        <dbReference type="ARBA" id="ARBA00023157"/>
    </source>
</evidence>
<accession>A0A8C4H440</accession>
<evidence type="ECO:0000256" key="10">
    <source>
        <dbReference type="SAM" id="SignalP"/>
    </source>
</evidence>
<dbReference type="InterPro" id="IPR013106">
    <property type="entry name" value="Ig_V-set"/>
</dbReference>
<dbReference type="Gene3D" id="2.60.40.10">
    <property type="entry name" value="Immunoglobulins"/>
    <property type="match status" value="1"/>
</dbReference>
<organism evidence="12 13">
    <name type="scientific">Dicentrarchus labrax</name>
    <name type="common">European seabass</name>
    <name type="synonym">Morone labrax</name>
    <dbReference type="NCBI Taxonomy" id="13489"/>
    <lineage>
        <taxon>Eukaryota</taxon>
        <taxon>Metazoa</taxon>
        <taxon>Chordata</taxon>
        <taxon>Craniata</taxon>
        <taxon>Vertebrata</taxon>
        <taxon>Euteleostomi</taxon>
        <taxon>Actinopterygii</taxon>
        <taxon>Neopterygii</taxon>
        <taxon>Teleostei</taxon>
        <taxon>Neoteleostei</taxon>
        <taxon>Acanthomorphata</taxon>
        <taxon>Eupercaria</taxon>
        <taxon>Moronidae</taxon>
        <taxon>Dicentrarchus</taxon>
    </lineage>
</organism>
<keyword evidence="7" id="KW-0325">Glycoprotein</keyword>
<dbReference type="GO" id="GO:0016020">
    <property type="term" value="C:membrane"/>
    <property type="evidence" value="ECO:0007669"/>
    <property type="project" value="UniProtKB-SubCell"/>
</dbReference>
<protein>
    <recommendedName>
        <fullName evidence="11">Ig-like domain-containing protein</fullName>
    </recommendedName>
</protein>
<dbReference type="FunFam" id="2.60.40.10:FF:000774">
    <property type="entry name" value="Hepatitis A virus cellular receptor 1"/>
    <property type="match status" value="1"/>
</dbReference>
<feature type="chain" id="PRO_5034231486" description="Ig-like domain-containing protein" evidence="10">
    <location>
        <begin position="21"/>
        <end position="198"/>
    </location>
</feature>
<evidence type="ECO:0000256" key="3">
    <source>
        <dbReference type="ARBA" id="ARBA00022729"/>
    </source>
</evidence>
<dbReference type="GO" id="GO:0001786">
    <property type="term" value="F:phosphatidylserine binding"/>
    <property type="evidence" value="ECO:0007669"/>
    <property type="project" value="TreeGrafter"/>
</dbReference>
<sequence>MRGLCYFFLSILTQVSSTFSQVIGLLGHNVTLPCSYDSQAYGVLSFCWGRGKLPSSKCSNTVLSSEGGAVQFRQSPRYQLLGRVTDGDVSLTIMNAQWADAGAYGCRVEIPGWFNDRKVNKHLVMEEAAVEEPVTEDWTPTTDWMQEILTTSTPETCIGDFAASTEGDDVCRRRHFSRLISTPQLLRTFMNLCIPVPE</sequence>
<evidence type="ECO:0000259" key="11">
    <source>
        <dbReference type="PROSITE" id="PS50835"/>
    </source>
</evidence>
<dbReference type="InterPro" id="IPR003599">
    <property type="entry name" value="Ig_sub"/>
</dbReference>
<keyword evidence="5" id="KW-0472">Membrane</keyword>
<reference evidence="12" key="2">
    <citation type="submission" date="2025-09" db="UniProtKB">
        <authorList>
            <consortium name="Ensembl"/>
        </authorList>
    </citation>
    <scope>IDENTIFICATION</scope>
</reference>
<dbReference type="InterPro" id="IPR036179">
    <property type="entry name" value="Ig-like_dom_sf"/>
</dbReference>
<reference evidence="12" key="1">
    <citation type="submission" date="2025-08" db="UniProtKB">
        <authorList>
            <consortium name="Ensembl"/>
        </authorList>
    </citation>
    <scope>IDENTIFICATION</scope>
</reference>
<dbReference type="Ensembl" id="ENSDLAT00005039363.2">
    <property type="protein sequence ID" value="ENSDLAP00005036882.1"/>
    <property type="gene ID" value="ENSDLAG00005016452.2"/>
</dbReference>
<dbReference type="Pfam" id="PF07686">
    <property type="entry name" value="V-set"/>
    <property type="match status" value="1"/>
</dbReference>
<name>A0A8C4H440_DICLA</name>
<keyword evidence="8" id="KW-0393">Immunoglobulin domain</keyword>
<dbReference type="InterPro" id="IPR013783">
    <property type="entry name" value="Ig-like_fold"/>
</dbReference>
<dbReference type="PANTHER" id="PTHR46608:SF3">
    <property type="entry name" value="T-CELL IMMUNOGLOBULIN AND MUCIN DOMAIN-CONTAINING PROTEIN 4"/>
    <property type="match status" value="1"/>
</dbReference>
<comment type="similarity">
    <text evidence="9">Belongs to the immunoglobulin superfamily. TIM family.</text>
</comment>
<dbReference type="PROSITE" id="PS50835">
    <property type="entry name" value="IG_LIKE"/>
    <property type="match status" value="1"/>
</dbReference>
<evidence type="ECO:0000313" key="12">
    <source>
        <dbReference type="Ensembl" id="ENSDLAP00005036882.1"/>
    </source>
</evidence>